<feature type="transmembrane region" description="Helical" evidence="2">
    <location>
        <begin position="245"/>
        <end position="267"/>
    </location>
</feature>
<name>A0ABP8UQB6_9ACTN</name>
<keyword evidence="2" id="KW-0472">Membrane</keyword>
<dbReference type="Proteomes" id="UP001501442">
    <property type="component" value="Unassembled WGS sequence"/>
</dbReference>
<dbReference type="PANTHER" id="PTHR45725:SF1">
    <property type="entry name" value="DISHEVELLED ASSOCIATED ACTIVATOR OF MORPHOGENESIS, ISOFORM D"/>
    <property type="match status" value="1"/>
</dbReference>
<dbReference type="EMBL" id="BAABHK010000019">
    <property type="protein sequence ID" value="GAA4637176.1"/>
    <property type="molecule type" value="Genomic_DNA"/>
</dbReference>
<comment type="caution">
    <text evidence="4">The sequence shown here is derived from an EMBL/GenBank/DDBJ whole genome shotgun (WGS) entry which is preliminary data.</text>
</comment>
<evidence type="ECO:0000256" key="2">
    <source>
        <dbReference type="SAM" id="Phobius"/>
    </source>
</evidence>
<protein>
    <recommendedName>
        <fullName evidence="3">DUF7847 domain-containing protein</fullName>
    </recommendedName>
</protein>
<dbReference type="RefSeq" id="WP_345440147.1">
    <property type="nucleotide sequence ID" value="NZ_BAABHK010000019.1"/>
</dbReference>
<dbReference type="Pfam" id="PF25231">
    <property type="entry name" value="DUF7847"/>
    <property type="match status" value="1"/>
</dbReference>
<dbReference type="InterPro" id="IPR057169">
    <property type="entry name" value="DUF7847"/>
</dbReference>
<dbReference type="PANTHER" id="PTHR45725">
    <property type="entry name" value="FORMIN HOMOLOGY 2 FAMILY MEMBER"/>
    <property type="match status" value="1"/>
</dbReference>
<proteinExistence type="predicted"/>
<feature type="region of interest" description="Disordered" evidence="1">
    <location>
        <begin position="345"/>
        <end position="437"/>
    </location>
</feature>
<feature type="compositionally biased region" description="Pro residues" evidence="1">
    <location>
        <begin position="369"/>
        <end position="437"/>
    </location>
</feature>
<evidence type="ECO:0000313" key="4">
    <source>
        <dbReference type="EMBL" id="GAA4637176.1"/>
    </source>
</evidence>
<feature type="transmembrane region" description="Helical" evidence="2">
    <location>
        <begin position="287"/>
        <end position="320"/>
    </location>
</feature>
<feature type="transmembrane region" description="Helical" evidence="2">
    <location>
        <begin position="199"/>
        <end position="224"/>
    </location>
</feature>
<organism evidence="4 5">
    <name type="scientific">Actinoallomurus vinaceus</name>
    <dbReference type="NCBI Taxonomy" id="1080074"/>
    <lineage>
        <taxon>Bacteria</taxon>
        <taxon>Bacillati</taxon>
        <taxon>Actinomycetota</taxon>
        <taxon>Actinomycetes</taxon>
        <taxon>Streptosporangiales</taxon>
        <taxon>Thermomonosporaceae</taxon>
        <taxon>Actinoallomurus</taxon>
    </lineage>
</organism>
<keyword evidence="5" id="KW-1185">Reference proteome</keyword>
<accession>A0ABP8UQB6</accession>
<sequence length="437" mass="45658">MADSGAWATPGSALPEGTRAEAPPPEPAVAADDTLETEIPLRPLGVSELLDGAITYVRRNPRATLGLSAILTAIVQVIVTAVQYITLGGRIRADVRTPMELTRTLGLASVTSLVGLFLTAYVVLLLSGLLAPVMARTLLGRATSFGQAWQATRSHRARLTGTAAAVLAMVLLAVALPLAPLVAAIAVNAPAAVQALTAIFGVPLALVLMVTGYVWFALATPAAVLERRGARAALRRSTELVRGRWWRMMGSLTLALVITLFVEFLVLPVPFAVAQEIMLAFDKEPHGWMLVAVIAVGAVGRVIAGTLVNPFNAGVIALMYADRRMRREAFDLELQMEPPADPLAAWLPGPLTAAGSGPQPKMPRQVLVTPPPPPGPPFGASPPRPGQGFGTPPPPPGQNHGTPPPGQAFGTPHPPPAPQMPPGPPGPSAPPPPGWRR</sequence>
<evidence type="ECO:0000256" key="1">
    <source>
        <dbReference type="SAM" id="MobiDB-lite"/>
    </source>
</evidence>
<feature type="transmembrane region" description="Helical" evidence="2">
    <location>
        <begin position="163"/>
        <end position="187"/>
    </location>
</feature>
<feature type="domain" description="DUF7847" evidence="3">
    <location>
        <begin position="46"/>
        <end position="321"/>
    </location>
</feature>
<feature type="transmembrane region" description="Helical" evidence="2">
    <location>
        <begin position="65"/>
        <end position="85"/>
    </location>
</feature>
<evidence type="ECO:0000259" key="3">
    <source>
        <dbReference type="Pfam" id="PF25231"/>
    </source>
</evidence>
<feature type="transmembrane region" description="Helical" evidence="2">
    <location>
        <begin position="105"/>
        <end position="131"/>
    </location>
</feature>
<reference evidence="5" key="1">
    <citation type="journal article" date="2019" name="Int. J. Syst. Evol. Microbiol.">
        <title>The Global Catalogue of Microorganisms (GCM) 10K type strain sequencing project: providing services to taxonomists for standard genome sequencing and annotation.</title>
        <authorList>
            <consortium name="The Broad Institute Genomics Platform"/>
            <consortium name="The Broad Institute Genome Sequencing Center for Infectious Disease"/>
            <person name="Wu L."/>
            <person name="Ma J."/>
        </authorList>
    </citation>
    <scope>NUCLEOTIDE SEQUENCE [LARGE SCALE GENOMIC DNA]</scope>
    <source>
        <strain evidence="5">JCM 17939</strain>
    </source>
</reference>
<gene>
    <name evidence="4" type="ORF">GCM10023196_089920</name>
</gene>
<keyword evidence="2" id="KW-0812">Transmembrane</keyword>
<evidence type="ECO:0000313" key="5">
    <source>
        <dbReference type="Proteomes" id="UP001501442"/>
    </source>
</evidence>
<dbReference type="InterPro" id="IPR051425">
    <property type="entry name" value="Formin_Homology"/>
</dbReference>
<feature type="region of interest" description="Disordered" evidence="1">
    <location>
        <begin position="1"/>
        <end position="29"/>
    </location>
</feature>
<keyword evidence="2" id="KW-1133">Transmembrane helix</keyword>